<accession>A0A554LIY5</accession>
<proteinExistence type="predicted"/>
<feature type="non-terminal residue" evidence="1">
    <location>
        <position position="60"/>
    </location>
</feature>
<dbReference type="Proteomes" id="UP000316495">
    <property type="component" value="Unassembled WGS sequence"/>
</dbReference>
<evidence type="ECO:0000313" key="2">
    <source>
        <dbReference type="Proteomes" id="UP000316495"/>
    </source>
</evidence>
<comment type="caution">
    <text evidence="1">The sequence shown here is derived from an EMBL/GenBank/DDBJ whole genome shotgun (WGS) entry which is preliminary data.</text>
</comment>
<gene>
    <name evidence="1" type="ORF">Athens101428_787</name>
</gene>
<evidence type="ECO:0000313" key="1">
    <source>
        <dbReference type="EMBL" id="TSC92830.1"/>
    </source>
</evidence>
<protein>
    <submittedName>
        <fullName evidence="1">Uncharacterized protein</fullName>
    </submittedName>
</protein>
<dbReference type="AlphaFoldDB" id="A0A554LIY5"/>
<sequence length="60" mass="6574">MMVVLLLFQTFAFADLSGDDLQAVGKDLVKVSSASPTFKIADFYQFAAFTDSSRVYVSRG</sequence>
<dbReference type="EMBL" id="VMGN01000061">
    <property type="protein sequence ID" value="TSC92830.1"/>
    <property type="molecule type" value="Genomic_DNA"/>
</dbReference>
<reference evidence="1 2" key="1">
    <citation type="submission" date="2017-07" db="EMBL/GenBank/DDBJ databases">
        <title>Mechanisms for carbon and nitrogen cycling indicate functional differentiation within the Candidate Phyla Radiation.</title>
        <authorList>
            <person name="Danczak R.E."/>
            <person name="Johnston M.D."/>
            <person name="Kenah C."/>
            <person name="Slattery M."/>
            <person name="Wrighton K.C."/>
            <person name="Wilkins M.J."/>
        </authorList>
    </citation>
    <scope>NUCLEOTIDE SEQUENCE [LARGE SCALE GENOMIC DNA]</scope>
    <source>
        <strain evidence="1">Athens1014_28</strain>
    </source>
</reference>
<organism evidence="1 2">
    <name type="scientific">Candidatus Berkelbacteria bacterium Athens1014_28</name>
    <dbReference type="NCBI Taxonomy" id="2017145"/>
    <lineage>
        <taxon>Bacteria</taxon>
        <taxon>Candidatus Berkelbacteria</taxon>
    </lineage>
</organism>
<name>A0A554LIY5_9BACT</name>